<feature type="region of interest" description="Disordered" evidence="1">
    <location>
        <begin position="1058"/>
        <end position="1081"/>
    </location>
</feature>
<evidence type="ECO:0000313" key="3">
    <source>
        <dbReference type="EMBL" id="KAG5642658.1"/>
    </source>
</evidence>
<feature type="region of interest" description="Disordered" evidence="1">
    <location>
        <begin position="1315"/>
        <end position="1350"/>
    </location>
</feature>
<feature type="region of interest" description="Disordered" evidence="1">
    <location>
        <begin position="551"/>
        <end position="580"/>
    </location>
</feature>
<feature type="region of interest" description="Disordered" evidence="1">
    <location>
        <begin position="1379"/>
        <end position="1398"/>
    </location>
</feature>
<feature type="compositionally biased region" description="Low complexity" evidence="1">
    <location>
        <begin position="1315"/>
        <end position="1330"/>
    </location>
</feature>
<feature type="region of interest" description="Disordered" evidence="1">
    <location>
        <begin position="903"/>
        <end position="927"/>
    </location>
</feature>
<feature type="compositionally biased region" description="Basic and acidic residues" evidence="1">
    <location>
        <begin position="783"/>
        <end position="792"/>
    </location>
</feature>
<feature type="compositionally biased region" description="Basic and acidic residues" evidence="1">
    <location>
        <begin position="752"/>
        <end position="773"/>
    </location>
</feature>
<dbReference type="OrthoDB" id="3362494at2759"/>
<dbReference type="InterPro" id="IPR008936">
    <property type="entry name" value="Rho_GTPase_activation_prot"/>
</dbReference>
<evidence type="ECO:0000256" key="1">
    <source>
        <dbReference type="SAM" id="MobiDB-lite"/>
    </source>
</evidence>
<dbReference type="Proteomes" id="UP000775547">
    <property type="component" value="Unassembled WGS sequence"/>
</dbReference>
<feature type="region of interest" description="Disordered" evidence="1">
    <location>
        <begin position="1"/>
        <end position="60"/>
    </location>
</feature>
<dbReference type="Gene3D" id="1.10.555.10">
    <property type="entry name" value="Rho GTPase activation protein"/>
    <property type="match status" value="1"/>
</dbReference>
<organism evidence="3 4">
    <name type="scientific">Asterophora parasitica</name>
    <dbReference type="NCBI Taxonomy" id="117018"/>
    <lineage>
        <taxon>Eukaryota</taxon>
        <taxon>Fungi</taxon>
        <taxon>Dikarya</taxon>
        <taxon>Basidiomycota</taxon>
        <taxon>Agaricomycotina</taxon>
        <taxon>Agaricomycetes</taxon>
        <taxon>Agaricomycetidae</taxon>
        <taxon>Agaricales</taxon>
        <taxon>Tricholomatineae</taxon>
        <taxon>Lyophyllaceae</taxon>
        <taxon>Asterophora</taxon>
    </lineage>
</organism>
<feature type="domain" description="Meiotically up-regulated protein Msb1/Mug8" evidence="2">
    <location>
        <begin position="135"/>
        <end position="631"/>
    </location>
</feature>
<dbReference type="EMBL" id="JABCKV010000168">
    <property type="protein sequence ID" value="KAG5642658.1"/>
    <property type="molecule type" value="Genomic_DNA"/>
</dbReference>
<gene>
    <name evidence="3" type="ORF">DXG03_002370</name>
</gene>
<feature type="region of interest" description="Disordered" evidence="1">
    <location>
        <begin position="1499"/>
        <end position="1555"/>
    </location>
</feature>
<dbReference type="PANTHER" id="PTHR28093">
    <property type="entry name" value="MORPHOGENESIS-RELATED PROTEIN MSB1"/>
    <property type="match status" value="1"/>
</dbReference>
<feature type="compositionally biased region" description="Low complexity" evidence="1">
    <location>
        <begin position="1510"/>
        <end position="1523"/>
    </location>
</feature>
<feature type="region of interest" description="Disordered" evidence="1">
    <location>
        <begin position="668"/>
        <end position="792"/>
    </location>
</feature>
<sequence>MPSFLSKVFGRKKDDKESPRSPGRVSDPELLDGKFESVSPSATKFPEVANGKGEGKDKEKDASFTLFRAKYPTASPDTNEKHAALPLLSLNLPGPKDNSAARALGAVFEADPDATILLSDAVIGSRRLSPLETLILVKACSQAITARGLETLGIMHPHWYSASPEIQRRLISLFIHSLATKSPITTLSPTSSTFITAFESEISSTRSPHDVAAVLRWGLRHLELEGNSFGKDDSWYKTFFDAERSSEYPPNGFSTTLGPTLPASHLELLKATLEVLSSLAAHAEANGISGSKLSKFFGLWLLTIQRAHANDDWATFYARWERTGRILEHIFLSRIRDEAVGSRLPTRLLELVKQYPYDKAPSSETDLLPRPRFSTRRYDALFVRIETELSATADQPAHHPLRLISDAFKAEAVADAGEYVTIWESIRKAGLDETTSSPGSYPGLSRIFADETLRFFSLIPIENGVKEPTSPTFNLFIGPSRRRSFSLNNTDDSKTASAATAAAAGNDVSLQSKLAVGTSSSPVIGTDWTTFSTSGFFEEKSDSAPLAATLMEKDKDLEVTRPKTSSTRPKPIPSALSSDSKSLDAPWAVKVEQPKSASAESVTIVSKSTQVSLTQLDEAFIDFWSDALLDPISSTWPAFIICKLKSTPIAEIGGKRLEWLVIEQTYKRPAPPTPVTPETATTTTESHRRPRPSSPKSFKSDTTFSSTRKRFSFWASGRTSTSSEKGTKSKKKGAQGSRVGEMGEILAEEDEIKEKEKEQQAKKEKRVDTETVRVRVPSPKPKKSTDVPRKSVDVGKKSVDGAAAAALLARATAVVAGTTAVVTGTAVVATLVSTEAVKGEEVATPPAVPEVPATVTNAPEAVVEDVTPATKAKEVEIEASAAPASDAPTVESAVADEPVAVESTHAAAEEPTPQATTDEPQVEEPAVQPAPAVLAAKDPAVSETVSHPVDLAEPLSAPEPVPEVASAAPVVLVATLTEVPAGEEEAVAAVVEPIVAKEAVAPEVAAEEAVPPAPAAEAEPEAKAVVVEPVEPTAVEPEVAEPAVKDPTPVEALVTEPEVAPTPDVEHTPVSEPQAQQTGVEVVEPATATEEAAVSTPLVEAAVPVEETTPAEPEAAPAVEAAPAASVTPEINAVAAEETISAELNATPAAPEASAALEVKTIAAEAAPVLVVDTSEAPAAAVEVPVPEVMPAAAQPESVFEEPVVVEEPSVIEAAVVEEPITVEAAVEEPAAPAIEESIIEEPAAVETPTVEAPVAVDVPAAVQVPAAAEEAPAVEETTNEEPAAVEVPVGVEVPDVVRKAVVEEPTTIVEPPIVEEPATATEEPVAVEEPAVEEPAVEEPAAVEEFTTEEPVAVEVPAAVEEPAAAEEPVAVEEPAAVEAPEVPSPHVEPPHVPEEGVTLPTVPIVEAESTAPVVEDTPIVGKEVAAPALVEEKSVKPDEEPTPAEAPQVVLDTVVEPSEEAAPKQVESVLVGEAAAEVTAQVAPLVDVVTATEAPVEAEISPQRASGDVPALVADAAAPFETTEEPKEEKTIPQQDSSTADITSSTPAAAPQD</sequence>
<feature type="compositionally biased region" description="Polar residues" evidence="1">
    <location>
        <begin position="1534"/>
        <end position="1549"/>
    </location>
</feature>
<keyword evidence="4" id="KW-1185">Reference proteome</keyword>
<comment type="caution">
    <text evidence="3">The sequence shown here is derived from an EMBL/GenBank/DDBJ whole genome shotgun (WGS) entry which is preliminary data.</text>
</comment>
<feature type="compositionally biased region" description="Basic and acidic residues" evidence="1">
    <location>
        <begin position="551"/>
        <end position="561"/>
    </location>
</feature>
<reference evidence="3" key="1">
    <citation type="submission" date="2020-07" db="EMBL/GenBank/DDBJ databases">
        <authorList>
            <person name="Nieuwenhuis M."/>
            <person name="Van De Peppel L.J.J."/>
        </authorList>
    </citation>
    <scope>NUCLEOTIDE SEQUENCE</scope>
    <source>
        <strain evidence="3">AP01</strain>
        <tissue evidence="3">Mycelium</tissue>
    </source>
</reference>
<proteinExistence type="predicted"/>
<dbReference type="Pfam" id="PF08101">
    <property type="entry name" value="Msb1-Mug8_dom"/>
    <property type="match status" value="1"/>
</dbReference>
<accession>A0A9P7K9V1</accession>
<name>A0A9P7K9V1_9AGAR</name>
<protein>
    <recommendedName>
        <fullName evidence="2">Meiotically up-regulated protein Msb1/Mug8 domain-containing protein</fullName>
    </recommendedName>
</protein>
<feature type="compositionally biased region" description="Low complexity" evidence="1">
    <location>
        <begin position="1339"/>
        <end position="1350"/>
    </location>
</feature>
<dbReference type="InterPro" id="IPR012965">
    <property type="entry name" value="Msb1/Mug8_dom"/>
</dbReference>
<evidence type="ECO:0000313" key="4">
    <source>
        <dbReference type="Proteomes" id="UP000775547"/>
    </source>
</evidence>
<reference evidence="3" key="2">
    <citation type="submission" date="2021-10" db="EMBL/GenBank/DDBJ databases">
        <title>Phylogenomics reveals ancestral predisposition of the termite-cultivated fungus Termitomyces towards a domesticated lifestyle.</title>
        <authorList>
            <person name="Auxier B."/>
            <person name="Grum-Grzhimaylo A."/>
            <person name="Cardenas M.E."/>
            <person name="Lodge J.D."/>
            <person name="Laessoe T."/>
            <person name="Pedersen O."/>
            <person name="Smith M.E."/>
            <person name="Kuyper T.W."/>
            <person name="Franco-Molano E.A."/>
            <person name="Baroni T.J."/>
            <person name="Aanen D.K."/>
        </authorList>
    </citation>
    <scope>NUCLEOTIDE SEQUENCE</scope>
    <source>
        <strain evidence="3">AP01</strain>
        <tissue evidence="3">Mycelium</tissue>
    </source>
</reference>
<evidence type="ECO:0000259" key="2">
    <source>
        <dbReference type="Pfam" id="PF08101"/>
    </source>
</evidence>
<dbReference type="PANTHER" id="PTHR28093:SF1">
    <property type="entry name" value="MORPHOGENESIS-RELATED PROTEIN MSB1"/>
    <property type="match status" value="1"/>
</dbReference>
<feature type="compositionally biased region" description="Low complexity" evidence="1">
    <location>
        <begin position="909"/>
        <end position="927"/>
    </location>
</feature>
<feature type="compositionally biased region" description="Low complexity" evidence="1">
    <location>
        <begin position="694"/>
        <end position="724"/>
    </location>
</feature>
<dbReference type="InterPro" id="IPR037508">
    <property type="entry name" value="Msb1/Mug8"/>
</dbReference>